<evidence type="ECO:0000256" key="1">
    <source>
        <dbReference type="ARBA" id="ARBA00004196"/>
    </source>
</evidence>
<dbReference type="Gene3D" id="3.40.190.10">
    <property type="entry name" value="Periplasmic binding protein-like II"/>
    <property type="match status" value="2"/>
</dbReference>
<comment type="subcellular location">
    <subcellularLocation>
        <location evidence="1">Cell envelope</location>
    </subcellularLocation>
</comment>
<feature type="chain" id="PRO_5016559125" evidence="5">
    <location>
        <begin position="21"/>
        <end position="257"/>
    </location>
</feature>
<dbReference type="SUPFAM" id="SSF53850">
    <property type="entry name" value="Periplasmic binding protein-like II"/>
    <property type="match status" value="1"/>
</dbReference>
<evidence type="ECO:0000256" key="2">
    <source>
        <dbReference type="ARBA" id="ARBA00010333"/>
    </source>
</evidence>
<protein>
    <submittedName>
        <fullName evidence="7">ABC transporter substrate-binding protein</fullName>
    </submittedName>
</protein>
<sequence>MNKTLRLALAVLALPCAAQAAEPIKIATDATYPPFEYIDAAGKLAGFEVDLANALCKEMNTPCEVVNQPWDGLIPGLSVKKFDAIMASMNITEERKKAVDFSKVYYFMQNRFVARKAGAGKVDAAAMRGKAIAVQTGTPQERFVTREFGKSATIKRYVNAQDPMLELASGRVDYTFGNTVQLQKGFLETQKGQGFEFVGPVFDGRRDKVLGEGVAVALRKNDAELKARFDKAIDAVKRKGIFQQLLQKHGLKGLLEG</sequence>
<name>A0A345Y295_9NEIS</name>
<evidence type="ECO:0000256" key="5">
    <source>
        <dbReference type="SAM" id="SignalP"/>
    </source>
</evidence>
<dbReference type="AlphaFoldDB" id="A0A345Y295"/>
<dbReference type="PANTHER" id="PTHR35936:SF17">
    <property type="entry name" value="ARGININE-BINDING EXTRACELLULAR PROTEIN ARTP"/>
    <property type="match status" value="1"/>
</dbReference>
<feature type="domain" description="Solute-binding protein family 3/N-terminal" evidence="6">
    <location>
        <begin position="23"/>
        <end position="253"/>
    </location>
</feature>
<reference evidence="7 8" key="1">
    <citation type="submission" date="2018-07" db="EMBL/GenBank/DDBJ databases">
        <title>Crenobacter cavernae sp. nov., isolated from a karst cave.</title>
        <authorList>
            <person name="Zhu H."/>
        </authorList>
    </citation>
    <scope>NUCLEOTIDE SEQUENCE [LARGE SCALE GENOMIC DNA]</scope>
    <source>
        <strain evidence="7 8">K1W11S-77</strain>
    </source>
</reference>
<evidence type="ECO:0000313" key="8">
    <source>
        <dbReference type="Proteomes" id="UP000254537"/>
    </source>
</evidence>
<comment type="similarity">
    <text evidence="2 4">Belongs to the bacterial solute-binding protein 3 family.</text>
</comment>
<dbReference type="PANTHER" id="PTHR35936">
    <property type="entry name" value="MEMBRANE-BOUND LYTIC MUREIN TRANSGLYCOSYLASE F"/>
    <property type="match status" value="1"/>
</dbReference>
<keyword evidence="3 5" id="KW-0732">Signal</keyword>
<dbReference type="SMART" id="SM00062">
    <property type="entry name" value="PBPb"/>
    <property type="match status" value="1"/>
</dbReference>
<dbReference type="RefSeq" id="WP_115431929.1">
    <property type="nucleotide sequence ID" value="NZ_CP031337.1"/>
</dbReference>
<dbReference type="OrthoDB" id="8613969at2"/>
<dbReference type="Pfam" id="PF00497">
    <property type="entry name" value="SBP_bac_3"/>
    <property type="match status" value="1"/>
</dbReference>
<organism evidence="7 8">
    <name type="scientific">Crenobacter cavernae</name>
    <dbReference type="NCBI Taxonomy" id="2290923"/>
    <lineage>
        <taxon>Bacteria</taxon>
        <taxon>Pseudomonadati</taxon>
        <taxon>Pseudomonadota</taxon>
        <taxon>Betaproteobacteria</taxon>
        <taxon>Neisseriales</taxon>
        <taxon>Neisseriaceae</taxon>
        <taxon>Crenobacter</taxon>
    </lineage>
</organism>
<dbReference type="PROSITE" id="PS01039">
    <property type="entry name" value="SBP_BACTERIAL_3"/>
    <property type="match status" value="1"/>
</dbReference>
<proteinExistence type="inferred from homology"/>
<feature type="signal peptide" evidence="5">
    <location>
        <begin position="1"/>
        <end position="20"/>
    </location>
</feature>
<dbReference type="EMBL" id="CP031337">
    <property type="protein sequence ID" value="AXK38047.1"/>
    <property type="molecule type" value="Genomic_DNA"/>
</dbReference>
<evidence type="ECO:0000256" key="3">
    <source>
        <dbReference type="ARBA" id="ARBA00022729"/>
    </source>
</evidence>
<evidence type="ECO:0000256" key="4">
    <source>
        <dbReference type="RuleBase" id="RU003744"/>
    </source>
</evidence>
<dbReference type="InterPro" id="IPR018313">
    <property type="entry name" value="SBP_3_CS"/>
</dbReference>
<dbReference type="InterPro" id="IPR001638">
    <property type="entry name" value="Solute-binding_3/MltF_N"/>
</dbReference>
<evidence type="ECO:0000259" key="6">
    <source>
        <dbReference type="SMART" id="SM00062"/>
    </source>
</evidence>
<dbReference type="Proteomes" id="UP000254537">
    <property type="component" value="Chromosome"/>
</dbReference>
<dbReference type="KEGG" id="ccah:DWG20_00610"/>
<accession>A0A345Y295</accession>
<evidence type="ECO:0000313" key="7">
    <source>
        <dbReference type="EMBL" id="AXK38047.1"/>
    </source>
</evidence>
<dbReference type="GO" id="GO:0030313">
    <property type="term" value="C:cell envelope"/>
    <property type="evidence" value="ECO:0007669"/>
    <property type="project" value="UniProtKB-SubCell"/>
</dbReference>
<gene>
    <name evidence="7" type="ORF">DWG20_00610</name>
</gene>